<sequence length="939" mass="104072">MPGRLRGRPPVHAESMSSLRRLSPSGGPGPRTRRARSISPHYRFGDAANHAFTSATGSVGTCSPSFGMSELRDALPTTRPRPLSSSGAPTPPPRLLFPDQVNEEIHSWQDRSAHSEHNSSDVSIVSGLDEEYSVAPYDVRNEKGPEHRFFTAEFQSTLQAGLGIAGDTLALLEGLDGVMQGDRDLEKLLGDAKKLCAFHGTDTKTIAVLGDSGEGKSSLINSLLHFPGIAKTGDIGSACTSVVTEYRQKTGEHTAPITIEVEHLSGAAIEEVIKELLWSYRQLYLPGVEDESTSAEDYAQYQRESAQAWSALEAAFSHKQGFKEGMLRDMSEGAIERLTAQLVGWAREIQWPDGTDGGLWRSTADTAEECAGKTALFMQDRYWPFTKIIRVYLNAQVLKTGVVLADLPGLQDTNLARVRATHDYLLKCNHVFIVAKISRAITDRSLQSSLFSVLSRHVPLEWEESAAQSLRIAVVCTKVEDIDIQAARREFCGPDKSIRDSVVDDLDAQIEDAKVTGNRMLKKALKQRRELLLINARNAHVTSGLQAAYAARAPGGHLDVFCVSNRWYDKYARKGNVELVRASGIPALRQFCHSITADAQLREARHFLRSRVFTLVNSAELWVGGRLRSQPRRNEFSEAQRAVLRVNDGMMRVFAAAIDTLVANFRSCFVEQVLNIIGTGAAYYSKMWHWTQYDAWCRNNGHHSTAKRGRVDWNAKIIWKLRTELDFQWDIVAEEINTVFGKLLAIVSEQFGALKAAISALSTPSVFRTQLSAVIGPRTESMQYSLTRAQEKFAHEVNHLRRYASEPSHGSYILDAMISTYRAASNQYANVELGTGKNKRQIGIVEGRITDGALFPSAAIALQDRMDTLLERLKARLTATLAEAVEDIRTDLGFVLSPILETQRNDVGLAADRNRLREILERLGTLKVQAEDVRRAAAE</sequence>
<dbReference type="InterPro" id="IPR027417">
    <property type="entry name" value="P-loop_NTPase"/>
</dbReference>
<organism evidence="4 5">
    <name type="scientific">Achaetomium macrosporum</name>
    <dbReference type="NCBI Taxonomy" id="79813"/>
    <lineage>
        <taxon>Eukaryota</taxon>
        <taxon>Fungi</taxon>
        <taxon>Dikarya</taxon>
        <taxon>Ascomycota</taxon>
        <taxon>Pezizomycotina</taxon>
        <taxon>Sordariomycetes</taxon>
        <taxon>Sordariomycetidae</taxon>
        <taxon>Sordariales</taxon>
        <taxon>Chaetomiaceae</taxon>
        <taxon>Achaetomium</taxon>
    </lineage>
</organism>
<dbReference type="Proteomes" id="UP001303760">
    <property type="component" value="Unassembled WGS sequence"/>
</dbReference>
<dbReference type="Gene3D" id="3.40.50.300">
    <property type="entry name" value="P-loop containing nucleotide triphosphate hydrolases"/>
    <property type="match status" value="1"/>
</dbReference>
<accession>A0AAN7C6K5</accession>
<reference evidence="4" key="2">
    <citation type="submission" date="2023-05" db="EMBL/GenBank/DDBJ databases">
        <authorList>
            <consortium name="Lawrence Berkeley National Laboratory"/>
            <person name="Steindorff A."/>
            <person name="Hensen N."/>
            <person name="Bonometti L."/>
            <person name="Westerberg I."/>
            <person name="Brannstrom I.O."/>
            <person name="Guillou S."/>
            <person name="Cros-Aarteil S."/>
            <person name="Calhoun S."/>
            <person name="Haridas S."/>
            <person name="Kuo A."/>
            <person name="Mondo S."/>
            <person name="Pangilinan J."/>
            <person name="Riley R."/>
            <person name="Labutti K."/>
            <person name="Andreopoulos B."/>
            <person name="Lipzen A."/>
            <person name="Chen C."/>
            <person name="Yanf M."/>
            <person name="Daum C."/>
            <person name="Ng V."/>
            <person name="Clum A."/>
            <person name="Ohm R."/>
            <person name="Martin F."/>
            <person name="Silar P."/>
            <person name="Natvig D."/>
            <person name="Lalanne C."/>
            <person name="Gautier V."/>
            <person name="Ament-Velasquez S.L."/>
            <person name="Kruys A."/>
            <person name="Hutchinson M.I."/>
            <person name="Powell A.J."/>
            <person name="Barry K."/>
            <person name="Miller A.N."/>
            <person name="Grigoriev I.V."/>
            <person name="Debuchy R."/>
            <person name="Gladieux P."/>
            <person name="Thoren M.H."/>
            <person name="Johannesson H."/>
        </authorList>
    </citation>
    <scope>NUCLEOTIDE SEQUENCE</scope>
    <source>
        <strain evidence="4">CBS 532.94</strain>
    </source>
</reference>
<evidence type="ECO:0000259" key="2">
    <source>
        <dbReference type="Pfam" id="PF00350"/>
    </source>
</evidence>
<comment type="caution">
    <text evidence="4">The sequence shown here is derived from an EMBL/GenBank/DDBJ whole genome shotgun (WGS) entry which is preliminary data.</text>
</comment>
<keyword evidence="5" id="KW-1185">Reference proteome</keyword>
<feature type="region of interest" description="Disordered" evidence="1">
    <location>
        <begin position="70"/>
        <end position="97"/>
    </location>
</feature>
<name>A0AAN7C6K5_9PEZI</name>
<evidence type="ECO:0000313" key="5">
    <source>
        <dbReference type="Proteomes" id="UP001303760"/>
    </source>
</evidence>
<feature type="domain" description="DUF7605" evidence="3">
    <location>
        <begin position="685"/>
        <end position="855"/>
    </location>
</feature>
<feature type="region of interest" description="Disordered" evidence="1">
    <location>
        <begin position="1"/>
        <end position="36"/>
    </location>
</feature>
<dbReference type="PANTHER" id="PTHR36681">
    <property type="entry name" value="NUCLEAR GTPASE, GERMINAL CENTER-ASSOCIATED, TANDEM DUPLICATE 3"/>
    <property type="match status" value="1"/>
</dbReference>
<evidence type="ECO:0000313" key="4">
    <source>
        <dbReference type="EMBL" id="KAK4235702.1"/>
    </source>
</evidence>
<proteinExistence type="predicted"/>
<dbReference type="InterPro" id="IPR056024">
    <property type="entry name" value="DUF7605"/>
</dbReference>
<dbReference type="EMBL" id="MU860245">
    <property type="protein sequence ID" value="KAK4235702.1"/>
    <property type="molecule type" value="Genomic_DNA"/>
</dbReference>
<dbReference type="Pfam" id="PF00350">
    <property type="entry name" value="Dynamin_N"/>
    <property type="match status" value="1"/>
</dbReference>
<dbReference type="SUPFAM" id="SSF52540">
    <property type="entry name" value="P-loop containing nucleoside triphosphate hydrolases"/>
    <property type="match status" value="1"/>
</dbReference>
<dbReference type="AlphaFoldDB" id="A0AAN7C6K5"/>
<evidence type="ECO:0000259" key="3">
    <source>
        <dbReference type="Pfam" id="PF24564"/>
    </source>
</evidence>
<evidence type="ECO:0000256" key="1">
    <source>
        <dbReference type="SAM" id="MobiDB-lite"/>
    </source>
</evidence>
<feature type="domain" description="Dynamin N-terminal" evidence="2">
    <location>
        <begin position="206"/>
        <end position="445"/>
    </location>
</feature>
<dbReference type="Pfam" id="PF24564">
    <property type="entry name" value="DUF7605"/>
    <property type="match status" value="1"/>
</dbReference>
<dbReference type="InterPro" id="IPR045063">
    <property type="entry name" value="Dynamin_N"/>
</dbReference>
<reference evidence="4" key="1">
    <citation type="journal article" date="2023" name="Mol. Phylogenet. Evol.">
        <title>Genome-scale phylogeny and comparative genomics of the fungal order Sordariales.</title>
        <authorList>
            <person name="Hensen N."/>
            <person name="Bonometti L."/>
            <person name="Westerberg I."/>
            <person name="Brannstrom I.O."/>
            <person name="Guillou S."/>
            <person name="Cros-Aarteil S."/>
            <person name="Calhoun S."/>
            <person name="Haridas S."/>
            <person name="Kuo A."/>
            <person name="Mondo S."/>
            <person name="Pangilinan J."/>
            <person name="Riley R."/>
            <person name="LaButti K."/>
            <person name="Andreopoulos B."/>
            <person name="Lipzen A."/>
            <person name="Chen C."/>
            <person name="Yan M."/>
            <person name="Daum C."/>
            <person name="Ng V."/>
            <person name="Clum A."/>
            <person name="Steindorff A."/>
            <person name="Ohm R.A."/>
            <person name="Martin F."/>
            <person name="Silar P."/>
            <person name="Natvig D.O."/>
            <person name="Lalanne C."/>
            <person name="Gautier V."/>
            <person name="Ament-Velasquez S.L."/>
            <person name="Kruys A."/>
            <person name="Hutchinson M.I."/>
            <person name="Powell A.J."/>
            <person name="Barry K."/>
            <person name="Miller A.N."/>
            <person name="Grigoriev I.V."/>
            <person name="Debuchy R."/>
            <person name="Gladieux P."/>
            <person name="Hiltunen Thoren M."/>
            <person name="Johannesson H."/>
        </authorList>
    </citation>
    <scope>NUCLEOTIDE SEQUENCE</scope>
    <source>
        <strain evidence="4">CBS 532.94</strain>
    </source>
</reference>
<gene>
    <name evidence="4" type="ORF">C8A03DRAFT_46215</name>
</gene>
<protein>
    <submittedName>
        <fullName evidence="4">Uncharacterized protein</fullName>
    </submittedName>
</protein>
<dbReference type="PANTHER" id="PTHR36681:SF3">
    <property type="entry name" value="NUCLEAR GTPASE, GERMINAL CENTER-ASSOCIATED, TANDEM DUPLICATE 3"/>
    <property type="match status" value="1"/>
</dbReference>